<evidence type="ECO:0000313" key="3">
    <source>
        <dbReference type="Proteomes" id="UP000683000"/>
    </source>
</evidence>
<gene>
    <name evidence="2" type="ORF">JVT61DRAFT_14285</name>
</gene>
<dbReference type="OrthoDB" id="2677857at2759"/>
<dbReference type="EMBL" id="JAGFBS010000076">
    <property type="protein sequence ID" value="KAG6369536.1"/>
    <property type="molecule type" value="Genomic_DNA"/>
</dbReference>
<feature type="compositionally biased region" description="Low complexity" evidence="1">
    <location>
        <begin position="201"/>
        <end position="210"/>
    </location>
</feature>
<dbReference type="Proteomes" id="UP000683000">
    <property type="component" value="Unassembled WGS sequence"/>
</dbReference>
<feature type="compositionally biased region" description="Low complexity" evidence="1">
    <location>
        <begin position="182"/>
        <end position="191"/>
    </location>
</feature>
<evidence type="ECO:0000313" key="2">
    <source>
        <dbReference type="EMBL" id="KAG6369536.1"/>
    </source>
</evidence>
<evidence type="ECO:0000256" key="1">
    <source>
        <dbReference type="SAM" id="MobiDB-lite"/>
    </source>
</evidence>
<feature type="region of interest" description="Disordered" evidence="1">
    <location>
        <begin position="514"/>
        <end position="607"/>
    </location>
</feature>
<accession>A0A8I2YCW7</accession>
<feature type="compositionally biased region" description="Acidic residues" evidence="1">
    <location>
        <begin position="145"/>
        <end position="156"/>
    </location>
</feature>
<name>A0A8I2YCW7_9AGAM</name>
<proteinExistence type="predicted"/>
<feature type="compositionally biased region" description="Acidic residues" evidence="1">
    <location>
        <begin position="119"/>
        <end position="132"/>
    </location>
</feature>
<feature type="compositionally biased region" description="Basic and acidic residues" evidence="1">
    <location>
        <begin position="165"/>
        <end position="177"/>
    </location>
</feature>
<reference evidence="2" key="1">
    <citation type="submission" date="2021-03" db="EMBL/GenBank/DDBJ databases">
        <title>Evolutionary innovations through gain and loss of genes in the ectomycorrhizal Boletales.</title>
        <authorList>
            <person name="Wu G."/>
            <person name="Miyauchi S."/>
            <person name="Morin E."/>
            <person name="Yang Z.-L."/>
            <person name="Xu J."/>
            <person name="Martin F.M."/>
        </authorList>
    </citation>
    <scope>NUCLEOTIDE SEQUENCE</scope>
    <source>
        <strain evidence="2">BR01</strain>
    </source>
</reference>
<protein>
    <submittedName>
        <fullName evidence="2">Uncharacterized protein</fullName>
    </submittedName>
</protein>
<dbReference type="AlphaFoldDB" id="A0A8I2YCW7"/>
<comment type="caution">
    <text evidence="2">The sequence shown here is derived from an EMBL/GenBank/DDBJ whole genome shotgun (WGS) entry which is preliminary data.</text>
</comment>
<feature type="region of interest" description="Disordered" evidence="1">
    <location>
        <begin position="97"/>
        <end position="281"/>
    </location>
</feature>
<organism evidence="2 3">
    <name type="scientific">Boletus reticuloceps</name>
    <dbReference type="NCBI Taxonomy" id="495285"/>
    <lineage>
        <taxon>Eukaryota</taxon>
        <taxon>Fungi</taxon>
        <taxon>Dikarya</taxon>
        <taxon>Basidiomycota</taxon>
        <taxon>Agaricomycotina</taxon>
        <taxon>Agaricomycetes</taxon>
        <taxon>Agaricomycetidae</taxon>
        <taxon>Boletales</taxon>
        <taxon>Boletineae</taxon>
        <taxon>Boletaceae</taxon>
        <taxon>Boletoideae</taxon>
        <taxon>Boletus</taxon>
    </lineage>
</organism>
<keyword evidence="3" id="KW-1185">Reference proteome</keyword>
<sequence>MDGNDEPDSSTLRSNIQQCGTALQRVLEHLAKQTGWKFSVLMGGPDPLTPEGGNIITSLHVGKTKGGRDFADVYSSFEGEVVQAYGEFLSKVFDNDGSESKKCPLGQPASGSGDNITSTDDDVDEEDAEEDLGCNGRVVGHNDLDAEGEDDVELGEGGDNIELGDGAREQRDEERVEWQPNSPSTSSYSTPDATQVTTGVARPPVADASSPSPPTAHLATPPSANPSVPPSAHLATPSITHLAPPPSTHLATPSIAHLASPPSAHLAPPPSAHLAPPPSAHLATPSIAHLTALSVDPVQVASSPPTDHFATRAQDVSASDGLGMPAMQGFQTSFVDLLGNDLASFGMGMGFDTWCDPFAIPQVPLPGVGLTVPDPGLHAPLSADTVSPMDLSLTSSPCDPLQGQPVWDNTVGMHPLPASFQPVNQYASGTTFTSSNLPNFDFSAVGSVGGFNPGYYPSFTPPNFNFGGVPNNATTPENQYSTPLSTLLSPTLSLSQSTSIAPLAQPLSEVTVPPAPLLPPTEPGVVNVPIPQTQMTKTSSEDGIGARSKRKRMRSLRAERDNAIGKENQAPTPAVGTTRDRTNKPKRGRPSDAGAASSLKNKKRKVT</sequence>
<feature type="compositionally biased region" description="Polar residues" evidence="1">
    <location>
        <begin position="109"/>
        <end position="118"/>
    </location>
</feature>
<feature type="compositionally biased region" description="Low complexity" evidence="1">
    <location>
        <begin position="256"/>
        <end position="266"/>
    </location>
</feature>
<feature type="compositionally biased region" description="Pro residues" evidence="1">
    <location>
        <begin position="267"/>
        <end position="279"/>
    </location>
</feature>